<dbReference type="Proteomes" id="UP000031637">
    <property type="component" value="Chromosome"/>
</dbReference>
<dbReference type="InterPro" id="IPR038152">
    <property type="entry name" value="Carbam_trans_C_sf"/>
</dbReference>
<dbReference type="STRING" id="1223802.SUTH_03365"/>
<proteinExistence type="inferred from homology"/>
<dbReference type="SUPFAM" id="SSF53067">
    <property type="entry name" value="Actin-like ATPase domain"/>
    <property type="match status" value="1"/>
</dbReference>
<dbReference type="InterPro" id="IPR003696">
    <property type="entry name" value="Carbtransf_dom"/>
</dbReference>
<dbReference type="KEGG" id="shd:SUTH_03365"/>
<dbReference type="CDD" id="cd24098">
    <property type="entry name" value="ASKHA_NBD_TobZ_N"/>
    <property type="match status" value="1"/>
</dbReference>
<keyword evidence="4" id="KW-0808">Transferase</keyword>
<dbReference type="GO" id="GO:0016740">
    <property type="term" value="F:transferase activity"/>
    <property type="evidence" value="ECO:0007669"/>
    <property type="project" value="UniProtKB-KW"/>
</dbReference>
<sequence>MYILGISGGYHDAAAALLKNDNLLAAAQEERFTRIKHDPGFPANSIRYCLEQAGIRMDQVDRVVFYDSPSLKFKRIARTILDNFPRSIPFSFRVLPKWLGGELYWKRRLCDEFRAHFGCEIAKERISNICHHRSHAASAFYPSPFSDAAVLVMDGVGEFATTSIWHGQGKSLTQIMQVEFPHSLGLLYSAFTYYTGFKVNSGEYKVMGLAPYGSPRYVALIKEKLIDIREDGTFRLNMEYFDYAIGSKMTSEKFHDLFGGPPRKPESELTQREMDLARSVQEVTEEIMLRLAQTAKQATGSANLCLAGGVALNCVGNGRILQQKIFERMWIQPAAGDAGGSVGAAMDFYYAERAAERYAGPAAGDRMKGSYLGPQFSNESVRTTLSALKATFHQYDELEQLLDVASTALAEGKVVGWHQGRMEFGPRALGARSILGDPRNPQMQSVMNLKIKQRESFRPFAPSVLQEKARDYFELAQDSPYMLIVASIAADLRIPMTAEHERLFGIEKLNIPRSTIPAVTHIDYSARVQTVHRETNPRYHRLIEKFFEKTGCAVIVNTSFNVRGEPIVCTPEDSYRCFMRTEMDVLVLEDFVIYKNEQKNYVETDEKWRSKFVLD</sequence>
<dbReference type="PANTHER" id="PTHR34847">
    <property type="entry name" value="NODULATION PROTEIN U"/>
    <property type="match status" value="1"/>
</dbReference>
<dbReference type="PANTHER" id="PTHR34847:SF1">
    <property type="entry name" value="NODULATION PROTEIN U"/>
    <property type="match status" value="1"/>
</dbReference>
<dbReference type="Pfam" id="PF16861">
    <property type="entry name" value="Carbam_trans_C"/>
    <property type="match status" value="1"/>
</dbReference>
<dbReference type="Pfam" id="PF02543">
    <property type="entry name" value="Carbam_trans_N"/>
    <property type="match status" value="1"/>
</dbReference>
<dbReference type="EMBL" id="AP012547">
    <property type="protein sequence ID" value="BAO31135.1"/>
    <property type="molecule type" value="Genomic_DNA"/>
</dbReference>
<dbReference type="OrthoDB" id="9780777at2"/>
<keyword evidence="5" id="KW-1185">Reference proteome</keyword>
<reference evidence="4 5" key="1">
    <citation type="journal article" date="2014" name="Syst. Appl. Microbiol.">
        <title>Complete genomes of freshwater sulfur oxidizers Sulfuricella denitrificans skB26 and Sulfuritalea hydrogenivorans sk43H: genetic insights into the sulfur oxidation pathway of betaproteobacteria.</title>
        <authorList>
            <person name="Watanabe T."/>
            <person name="Kojima H."/>
            <person name="Fukui M."/>
        </authorList>
    </citation>
    <scope>NUCLEOTIDE SEQUENCE [LARGE SCALE GENOMIC DNA]</scope>
    <source>
        <strain evidence="4">DSM22779</strain>
    </source>
</reference>
<dbReference type="InterPro" id="IPR031730">
    <property type="entry name" value="Carbam_trans_C"/>
</dbReference>
<evidence type="ECO:0000259" key="2">
    <source>
        <dbReference type="Pfam" id="PF02543"/>
    </source>
</evidence>
<evidence type="ECO:0000313" key="4">
    <source>
        <dbReference type="EMBL" id="BAO31135.1"/>
    </source>
</evidence>
<comment type="similarity">
    <text evidence="1">Belongs to the NodU/CmcH family.</text>
</comment>
<protein>
    <submittedName>
        <fullName evidence="4">Carbamoyltransferase</fullName>
    </submittedName>
</protein>
<dbReference type="Gene3D" id="3.90.870.20">
    <property type="entry name" value="Carbamoyltransferase, C-terminal domain"/>
    <property type="match status" value="1"/>
</dbReference>
<dbReference type="HOGENOM" id="CLU_014411_2_0_4"/>
<dbReference type="InterPro" id="IPR051338">
    <property type="entry name" value="NodU/CmcH_Carbamoyltrnsfr"/>
</dbReference>
<dbReference type="RefSeq" id="WP_041100883.1">
    <property type="nucleotide sequence ID" value="NZ_AP012547.1"/>
</dbReference>
<evidence type="ECO:0000259" key="3">
    <source>
        <dbReference type="Pfam" id="PF16861"/>
    </source>
</evidence>
<dbReference type="Gene3D" id="3.30.420.40">
    <property type="match status" value="2"/>
</dbReference>
<evidence type="ECO:0000313" key="5">
    <source>
        <dbReference type="Proteomes" id="UP000031637"/>
    </source>
</evidence>
<dbReference type="AlphaFoldDB" id="W0SK65"/>
<organism evidence="4 5">
    <name type="scientific">Sulfuritalea hydrogenivorans sk43H</name>
    <dbReference type="NCBI Taxonomy" id="1223802"/>
    <lineage>
        <taxon>Bacteria</taxon>
        <taxon>Pseudomonadati</taxon>
        <taxon>Pseudomonadota</taxon>
        <taxon>Betaproteobacteria</taxon>
        <taxon>Nitrosomonadales</taxon>
        <taxon>Sterolibacteriaceae</taxon>
        <taxon>Sulfuritalea</taxon>
    </lineage>
</organism>
<accession>W0SK65</accession>
<evidence type="ECO:0000256" key="1">
    <source>
        <dbReference type="ARBA" id="ARBA00006129"/>
    </source>
</evidence>
<gene>
    <name evidence="4" type="ORF">SUTH_03365</name>
</gene>
<dbReference type="InterPro" id="IPR043129">
    <property type="entry name" value="ATPase_NBD"/>
</dbReference>
<feature type="domain" description="Carbamoyltransferase" evidence="2">
    <location>
        <begin position="3"/>
        <end position="346"/>
    </location>
</feature>
<name>W0SK65_9PROT</name>
<feature type="domain" description="Carbamoyltransferase C-terminal" evidence="3">
    <location>
        <begin position="408"/>
        <end position="595"/>
    </location>
</feature>